<dbReference type="InterPro" id="IPR001647">
    <property type="entry name" value="HTH_TetR"/>
</dbReference>
<evidence type="ECO:0000256" key="4">
    <source>
        <dbReference type="PROSITE-ProRule" id="PRU00335"/>
    </source>
</evidence>
<dbReference type="Gene3D" id="1.10.357.10">
    <property type="entry name" value="Tetracycline Repressor, domain 2"/>
    <property type="match status" value="1"/>
</dbReference>
<evidence type="ECO:0000256" key="5">
    <source>
        <dbReference type="SAM" id="MobiDB-lite"/>
    </source>
</evidence>
<evidence type="ECO:0000313" key="7">
    <source>
        <dbReference type="EMBL" id="CPV54927.1"/>
    </source>
</evidence>
<dbReference type="Proteomes" id="UP000045782">
    <property type="component" value="Unassembled WGS sequence"/>
</dbReference>
<dbReference type="GO" id="GO:0003700">
    <property type="term" value="F:DNA-binding transcription factor activity"/>
    <property type="evidence" value="ECO:0007669"/>
    <property type="project" value="TreeGrafter"/>
</dbReference>
<dbReference type="PANTHER" id="PTHR30055">
    <property type="entry name" value="HTH-TYPE TRANSCRIPTIONAL REGULATOR RUTR"/>
    <property type="match status" value="1"/>
</dbReference>
<sequence>MSVNARRSRGRPPQTEEQRAQTRARILAAAGAIYAEHGYRGTTVARIAERAELSKPTFYAFFDGVAEAITALVTESQQQMLAHWQPVANVGDNLIEQVTAGLDVYLETAERGRDSWLVFHIEQHDPASPARLLRTAYEKRLIEIMQQALVASGRPAPTEETLGVLLAGMQAGCFRYLSTPQGGRAAVRAAMLRSALALVGTAQDWRDAAAHPELFGEG</sequence>
<dbReference type="EMBL" id="CSWP01000005">
    <property type="protein sequence ID" value="CPV54927.1"/>
    <property type="molecule type" value="Genomic_DNA"/>
</dbReference>
<keyword evidence="2 4" id="KW-0238">DNA-binding</keyword>
<organism evidence="7 8">
    <name type="scientific">Mycobacteroides abscessus</name>
    <dbReference type="NCBI Taxonomy" id="36809"/>
    <lineage>
        <taxon>Bacteria</taxon>
        <taxon>Bacillati</taxon>
        <taxon>Actinomycetota</taxon>
        <taxon>Actinomycetes</taxon>
        <taxon>Mycobacteriales</taxon>
        <taxon>Mycobacteriaceae</taxon>
        <taxon>Mycobacteroides</taxon>
    </lineage>
</organism>
<feature type="DNA-binding region" description="H-T-H motif" evidence="4">
    <location>
        <begin position="43"/>
        <end position="62"/>
    </location>
</feature>
<evidence type="ECO:0000256" key="1">
    <source>
        <dbReference type="ARBA" id="ARBA00023015"/>
    </source>
</evidence>
<keyword evidence="3" id="KW-0804">Transcription</keyword>
<dbReference type="SUPFAM" id="SSF46689">
    <property type="entry name" value="Homeodomain-like"/>
    <property type="match status" value="1"/>
</dbReference>
<evidence type="ECO:0000259" key="6">
    <source>
        <dbReference type="PROSITE" id="PS50977"/>
    </source>
</evidence>
<proteinExistence type="predicted"/>
<protein>
    <submittedName>
        <fullName evidence="7">Transcriptional regulator</fullName>
    </submittedName>
</protein>
<evidence type="ECO:0000256" key="2">
    <source>
        <dbReference type="ARBA" id="ARBA00023125"/>
    </source>
</evidence>
<reference evidence="7 8" key="1">
    <citation type="submission" date="2015-03" db="EMBL/GenBank/DDBJ databases">
        <authorList>
            <person name="Murphy D."/>
        </authorList>
    </citation>
    <scope>NUCLEOTIDE SEQUENCE [LARGE SCALE GENOMIC DNA]</scope>
    <source>
        <strain evidence="7 8">PAP088</strain>
    </source>
</reference>
<dbReference type="Pfam" id="PF00440">
    <property type="entry name" value="TetR_N"/>
    <property type="match status" value="1"/>
</dbReference>
<dbReference type="InterPro" id="IPR009057">
    <property type="entry name" value="Homeodomain-like_sf"/>
</dbReference>
<feature type="region of interest" description="Disordered" evidence="5">
    <location>
        <begin position="1"/>
        <end position="20"/>
    </location>
</feature>
<dbReference type="PROSITE" id="PS50977">
    <property type="entry name" value="HTH_TETR_2"/>
    <property type="match status" value="1"/>
</dbReference>
<accession>A0A0U0YN26</accession>
<dbReference type="GO" id="GO:0000976">
    <property type="term" value="F:transcription cis-regulatory region binding"/>
    <property type="evidence" value="ECO:0007669"/>
    <property type="project" value="TreeGrafter"/>
</dbReference>
<dbReference type="RefSeq" id="WP_005056185.1">
    <property type="nucleotide sequence ID" value="NZ_CP014951.1"/>
</dbReference>
<evidence type="ECO:0000313" key="8">
    <source>
        <dbReference type="Proteomes" id="UP000045782"/>
    </source>
</evidence>
<feature type="domain" description="HTH tetR-type" evidence="6">
    <location>
        <begin position="20"/>
        <end position="80"/>
    </location>
</feature>
<gene>
    <name evidence="7" type="ORF">ERS075579_02623</name>
</gene>
<name>A0A0U0YN26_9MYCO</name>
<dbReference type="AlphaFoldDB" id="A0A0U0YN26"/>
<keyword evidence="1" id="KW-0805">Transcription regulation</keyword>
<dbReference type="PANTHER" id="PTHR30055:SF234">
    <property type="entry name" value="HTH-TYPE TRANSCRIPTIONAL REGULATOR BETI"/>
    <property type="match status" value="1"/>
</dbReference>
<evidence type="ECO:0000256" key="3">
    <source>
        <dbReference type="ARBA" id="ARBA00023163"/>
    </source>
</evidence>
<dbReference type="InterPro" id="IPR050109">
    <property type="entry name" value="HTH-type_TetR-like_transc_reg"/>
</dbReference>
<feature type="compositionally biased region" description="Basic residues" evidence="5">
    <location>
        <begin position="1"/>
        <end position="10"/>
    </location>
</feature>